<gene>
    <name evidence="1" type="ORF">HB776_17050</name>
</gene>
<sequence>MTKKPAASLHDKPLNMPAEDGLEALLALDVGVMSIHDSPLLGTLTLVTRDGHYDFLINEQIANELIQEARALLRGDSPSLVERNE</sequence>
<protein>
    <submittedName>
        <fullName evidence="1">Uncharacterized protein</fullName>
    </submittedName>
</protein>
<dbReference type="AlphaFoldDB" id="A0A7G6U169"/>
<proteinExistence type="predicted"/>
<dbReference type="Proteomes" id="UP000515291">
    <property type="component" value="Chromosome"/>
</dbReference>
<accession>A0A7G6U169</accession>
<organism evidence="1 2">
    <name type="scientific">Tardiphaga robiniae</name>
    <dbReference type="NCBI Taxonomy" id="943830"/>
    <lineage>
        <taxon>Bacteria</taxon>
        <taxon>Pseudomonadati</taxon>
        <taxon>Pseudomonadota</taxon>
        <taxon>Alphaproteobacteria</taxon>
        <taxon>Hyphomicrobiales</taxon>
        <taxon>Nitrobacteraceae</taxon>
        <taxon>Tardiphaga</taxon>
    </lineage>
</organism>
<dbReference type="RefSeq" id="WP_184511657.1">
    <property type="nucleotide sequence ID" value="NZ_CP050292.1"/>
</dbReference>
<dbReference type="KEGG" id="trb:HB776_17050"/>
<reference evidence="2" key="1">
    <citation type="journal article" date="2020" name="Mol. Plant Microbe">
        <title>Rhizobial microsymbionts of the narrowly endemic Oxytropis species growing in Kamchatka are characterized by significant genetic diversity and possess a set of genes that are associated with T3SS and T6SS secretion systems and can affect the development of symbiosis.</title>
        <authorList>
            <person name="Safronova V."/>
            <person name="Guro P."/>
            <person name="Sazanova A."/>
            <person name="Kuznetsova I."/>
            <person name="Belimov A."/>
            <person name="Yakubov V."/>
            <person name="Chirak E."/>
            <person name="Afonin A."/>
            <person name="Gogolev Y."/>
            <person name="Andronov E."/>
            <person name="Tikhonovich I."/>
        </authorList>
    </citation>
    <scope>NUCLEOTIDE SEQUENCE [LARGE SCALE GENOMIC DNA]</scope>
    <source>
        <strain evidence="2">581</strain>
    </source>
</reference>
<evidence type="ECO:0000313" key="1">
    <source>
        <dbReference type="EMBL" id="QND72751.1"/>
    </source>
</evidence>
<dbReference type="EMBL" id="CP050292">
    <property type="protein sequence ID" value="QND72751.1"/>
    <property type="molecule type" value="Genomic_DNA"/>
</dbReference>
<evidence type="ECO:0000313" key="2">
    <source>
        <dbReference type="Proteomes" id="UP000515291"/>
    </source>
</evidence>
<name>A0A7G6U169_9BRAD</name>